<gene>
    <name evidence="5" type="ORF">GM51_14845</name>
</gene>
<proteinExistence type="predicted"/>
<dbReference type="PANTHER" id="PTHR43734:SF1">
    <property type="entry name" value="PHYTOENE DESATURASE"/>
    <property type="match status" value="1"/>
</dbReference>
<evidence type="ECO:0000259" key="4">
    <source>
        <dbReference type="Pfam" id="PF01593"/>
    </source>
</evidence>
<dbReference type="InterPro" id="IPR014105">
    <property type="entry name" value="Carotenoid/retinoid_OxRdtase"/>
</dbReference>
<dbReference type="Gene3D" id="3.50.50.60">
    <property type="entry name" value="FAD/NAD(P)-binding domain"/>
    <property type="match status" value="2"/>
</dbReference>
<protein>
    <submittedName>
        <fullName evidence="5">Phytoene dehydrogenase</fullName>
    </submittedName>
</protein>
<sequence>MSNFSRWIPGSPRTVTGKTDDVVIVGAGLAGLSAAMRLAGAGRNVTVIERESIPGGRAGRISDRGFEFDTGPTVLTMPDLIADAFDCLGENLNDWLTLEPVAPLYRAFYQDGSVLDVHSDTTAMAAEIEKVIGASEADGYLKYVDFVTDLYKYEMKNFIDRNIDSPLDLLSMDLVRLIKLGGFRKLAPKVGQYLKDDRTQRVFSFQSMYAGLSPYDALAIYAVIAYMDSVAGVFAPKGGMHALPVAMAKAAAKHGVTFKYDTEVTKVRMNGNRATGVETSTGEFFAADVVVLNPDLPVAYRDLLGKEPWSVKRLKYSPSCYLLLAGSSAKYDHIAHHNIHFGHSWAGVFEELIDKKQLMSDPSVLVTNPTYSDPGLAPDGKQVYYVLFPTPNLDADIDWNKQAPAYRDHAIETLQARGYTGFGDAIEVEHITTPQDWSDRGMERGAPFAAAHSFLQTGPFRPGNMFGENVVFTGSGTQPGVGVPMVLVSGRLAAERITGPDKTYVSRARR</sequence>
<dbReference type="InterPro" id="IPR036188">
    <property type="entry name" value="FAD/NAD-bd_sf"/>
</dbReference>
<dbReference type="GO" id="GO:0016117">
    <property type="term" value="P:carotenoid biosynthetic process"/>
    <property type="evidence" value="ECO:0007669"/>
    <property type="project" value="UniProtKB-KW"/>
</dbReference>
<keyword evidence="3" id="KW-0560">Oxidoreductase</keyword>
<dbReference type="AlphaFoldDB" id="A0A094SBJ4"/>
<dbReference type="PRINTS" id="PR00411">
    <property type="entry name" value="PNDRDTASEI"/>
</dbReference>
<dbReference type="InterPro" id="IPR002937">
    <property type="entry name" value="Amino_oxidase"/>
</dbReference>
<comment type="caution">
    <text evidence="5">The sequence shown here is derived from an EMBL/GenBank/DDBJ whole genome shotgun (WGS) entry which is preliminary data.</text>
</comment>
<name>A0A094SBJ4_9ZZZZ</name>
<dbReference type="Pfam" id="PF01593">
    <property type="entry name" value="Amino_oxidase"/>
    <property type="match status" value="1"/>
</dbReference>
<reference evidence="5" key="1">
    <citation type="submission" date="2014-06" db="EMBL/GenBank/DDBJ databases">
        <title>Key roles for freshwater Actinobacteria revealed by deep metagenomic sequencing.</title>
        <authorList>
            <person name="Ghai R."/>
            <person name="Mizuno C.M."/>
            <person name="Picazo A."/>
            <person name="Camacho A."/>
            <person name="Rodriguez-Valera F."/>
        </authorList>
    </citation>
    <scope>NUCLEOTIDE SEQUENCE</scope>
</reference>
<dbReference type="PANTHER" id="PTHR43734">
    <property type="entry name" value="PHYTOENE DESATURASE"/>
    <property type="match status" value="1"/>
</dbReference>
<evidence type="ECO:0000313" key="5">
    <source>
        <dbReference type="EMBL" id="KGA15438.1"/>
    </source>
</evidence>
<evidence type="ECO:0000256" key="2">
    <source>
        <dbReference type="ARBA" id="ARBA00022746"/>
    </source>
</evidence>
<dbReference type="NCBIfam" id="TIGR02734">
    <property type="entry name" value="crtI_fam"/>
    <property type="match status" value="1"/>
</dbReference>
<accession>A0A094SBJ4</accession>
<dbReference type="GO" id="GO:0016491">
    <property type="term" value="F:oxidoreductase activity"/>
    <property type="evidence" value="ECO:0007669"/>
    <property type="project" value="UniProtKB-KW"/>
</dbReference>
<evidence type="ECO:0000256" key="3">
    <source>
        <dbReference type="ARBA" id="ARBA00023002"/>
    </source>
</evidence>
<dbReference type="EMBL" id="JNSL01000113">
    <property type="protein sequence ID" value="KGA15438.1"/>
    <property type="molecule type" value="Genomic_DNA"/>
</dbReference>
<comment type="pathway">
    <text evidence="1">Carotenoid biosynthesis.</text>
</comment>
<dbReference type="SUPFAM" id="SSF51905">
    <property type="entry name" value="FAD/NAD(P)-binding domain"/>
    <property type="match status" value="1"/>
</dbReference>
<keyword evidence="2" id="KW-0125">Carotenoid biosynthesis</keyword>
<organism evidence="5">
    <name type="scientific">freshwater metagenome</name>
    <dbReference type="NCBI Taxonomy" id="449393"/>
    <lineage>
        <taxon>unclassified sequences</taxon>
        <taxon>metagenomes</taxon>
        <taxon>ecological metagenomes</taxon>
    </lineage>
</organism>
<evidence type="ECO:0000256" key="1">
    <source>
        <dbReference type="ARBA" id="ARBA00004829"/>
    </source>
</evidence>
<feature type="domain" description="Amine oxidase" evidence="4">
    <location>
        <begin position="29"/>
        <end position="497"/>
    </location>
</feature>